<gene>
    <name evidence="2" type="ORF">SAMN02745247_00637</name>
</gene>
<dbReference type="Pfam" id="PF00534">
    <property type="entry name" value="Glycos_transf_1"/>
    <property type="match status" value="1"/>
</dbReference>
<dbReference type="Gene3D" id="3.40.50.2000">
    <property type="entry name" value="Glycogen Phosphorylase B"/>
    <property type="match status" value="2"/>
</dbReference>
<protein>
    <submittedName>
        <fullName evidence="2">Glycosyltransferase involved in cell wall bisynthesis</fullName>
    </submittedName>
</protein>
<dbReference type="EMBL" id="FRDH01000003">
    <property type="protein sequence ID" value="SHN51066.1"/>
    <property type="molecule type" value="Genomic_DNA"/>
</dbReference>
<evidence type="ECO:0000313" key="2">
    <source>
        <dbReference type="EMBL" id="SHN51066.1"/>
    </source>
</evidence>
<sequence length="419" mass="48139">MRILWICNLILPEYAEIYGVRKYVLEGWMSSLLSLLLKNGNYSIACCFPIRDESRMKNGIFGELQCYSFHASMNDEGITSKYISEFEDIYQRFNPDAIHIWGTEYRHSLVAAIAAERSGYGNKVLIHIQGLVSAIVPYFNFGVDDKWLDYRCNGYKSMRENQLMFVEKGKDEIETISKATYILGRTNWDHSYVKYICKSANYLECGEVLRKEFYNTDSFWSVKNCNRYSIFISQADYALKGLHLILPAIAMLREDYPDIHVTIAGGNGIANGIKDKEKPHDRFLLNILSEYGLLDIVDFIKALTSEEMVEQYLKAHVFVNCSTIENSSNSIGEAQMLGVPVIASYTGGTPDLIEHERTGVMYQMDAPYMFVECFRKIVDNDTFSQEMSECERKVANDRYSREGIYSQISEIYKKVSNES</sequence>
<evidence type="ECO:0000313" key="3">
    <source>
        <dbReference type="Proteomes" id="UP000184097"/>
    </source>
</evidence>
<dbReference type="Proteomes" id="UP000184097">
    <property type="component" value="Unassembled WGS sequence"/>
</dbReference>
<dbReference type="InterPro" id="IPR001296">
    <property type="entry name" value="Glyco_trans_1"/>
</dbReference>
<dbReference type="AlphaFoldDB" id="A0A1M7RXZ7"/>
<feature type="domain" description="Glycosyl transferase family 1" evidence="1">
    <location>
        <begin position="227"/>
        <end position="393"/>
    </location>
</feature>
<dbReference type="GO" id="GO:0016757">
    <property type="term" value="F:glycosyltransferase activity"/>
    <property type="evidence" value="ECO:0007669"/>
    <property type="project" value="InterPro"/>
</dbReference>
<keyword evidence="2" id="KW-0808">Transferase</keyword>
<proteinExistence type="predicted"/>
<dbReference type="SUPFAM" id="SSF53756">
    <property type="entry name" value="UDP-Glycosyltransferase/glycogen phosphorylase"/>
    <property type="match status" value="1"/>
</dbReference>
<accession>A0A1M7RXZ7</accession>
<evidence type="ECO:0000259" key="1">
    <source>
        <dbReference type="Pfam" id="PF00534"/>
    </source>
</evidence>
<organism evidence="2 3">
    <name type="scientific">Butyrivibrio hungatei DSM 14810</name>
    <dbReference type="NCBI Taxonomy" id="1121132"/>
    <lineage>
        <taxon>Bacteria</taxon>
        <taxon>Bacillati</taxon>
        <taxon>Bacillota</taxon>
        <taxon>Clostridia</taxon>
        <taxon>Lachnospirales</taxon>
        <taxon>Lachnospiraceae</taxon>
        <taxon>Butyrivibrio</taxon>
    </lineage>
</organism>
<name>A0A1M7RXZ7_9FIRM</name>
<dbReference type="PANTHER" id="PTHR12526">
    <property type="entry name" value="GLYCOSYLTRANSFERASE"/>
    <property type="match status" value="1"/>
</dbReference>
<dbReference type="CDD" id="cd03801">
    <property type="entry name" value="GT4_PimA-like"/>
    <property type="match status" value="1"/>
</dbReference>
<reference evidence="2 3" key="1">
    <citation type="submission" date="2016-12" db="EMBL/GenBank/DDBJ databases">
        <authorList>
            <person name="Song W.-J."/>
            <person name="Kurnit D.M."/>
        </authorList>
    </citation>
    <scope>NUCLEOTIDE SEQUENCE [LARGE SCALE GENOMIC DNA]</scope>
    <source>
        <strain evidence="2 3">DSM 14810</strain>
    </source>
</reference>